<feature type="non-terminal residue" evidence="1">
    <location>
        <position position="270"/>
    </location>
</feature>
<evidence type="ECO:0000313" key="1">
    <source>
        <dbReference type="EMBL" id="MDL0083091.1"/>
    </source>
</evidence>
<dbReference type="EMBL" id="JANURN010000027">
    <property type="protein sequence ID" value="MDL0083091.1"/>
    <property type="molecule type" value="Genomic_DNA"/>
</dbReference>
<dbReference type="Proteomes" id="UP001173802">
    <property type="component" value="Unassembled WGS sequence"/>
</dbReference>
<proteinExistence type="predicted"/>
<evidence type="ECO:0000313" key="2">
    <source>
        <dbReference type="Proteomes" id="UP001173802"/>
    </source>
</evidence>
<accession>A0ACC6FUX8</accession>
<reference evidence="1 2" key="1">
    <citation type="journal article" date="2023" name="Microorganisms">
        <title>Isolation and Genomic Characteristics of Cat-Borne Campylobacter felis sp. nov. and Sheep-Borne Campylobacter ovis sp. nov.</title>
        <authorList>
            <person name="Wang H."/>
            <person name="Li Y."/>
            <person name="Gu Y."/>
            <person name="Zhou G."/>
            <person name="Chen X."/>
            <person name="Zhang X."/>
            <person name="Shao Z."/>
            <person name="Zhang J."/>
            <person name="Zhang M."/>
        </authorList>
    </citation>
    <scope>NUCLEOTIDE SEQUENCE [LARGE SCALE GENOMIC DNA]</scope>
    <source>
        <strain evidence="1 2">XJK30-2</strain>
    </source>
</reference>
<protein>
    <submittedName>
        <fullName evidence="1">Uncharacterized protein</fullName>
    </submittedName>
</protein>
<organism evidence="1 2">
    <name type="scientific">Helicobacter zhangjianzhongii</name>
    <dbReference type="NCBI Taxonomy" id="2974574"/>
    <lineage>
        <taxon>Bacteria</taxon>
        <taxon>Pseudomonadati</taxon>
        <taxon>Campylobacterota</taxon>
        <taxon>Epsilonproteobacteria</taxon>
        <taxon>Campylobacterales</taxon>
        <taxon>Helicobacteraceae</taxon>
        <taxon>Helicobacter</taxon>
    </lineage>
</organism>
<name>A0ACC6FUX8_9HELI</name>
<comment type="caution">
    <text evidence="1">The sequence shown here is derived from an EMBL/GenBank/DDBJ whole genome shotgun (WGS) entry which is preliminary data.</text>
</comment>
<keyword evidence="2" id="KW-1185">Reference proteome</keyword>
<gene>
    <name evidence="1" type="ORF">NYG90_10535</name>
</gene>
<sequence length="270" mass="27357">MDSFRTNTEGVGIDASGLWGNVRLNNSTIGTANIEGKLKVEIKAVSNSNNTITAINNSADRLSLSADAGSSISVTTLNQSNTPNTPSELVLQNGGGSITIENLNQSGGTTYQKDGDVTTATMTDGAYYQGYGPSGGGYAPVGDGGQIGTLNLQGGDFTQYAGQITNVNQSGGNFIQQVASNQQSTITTLTQSGGNFTQESGTITTANLSGGVFTHKGGTLSNVVLKAGGSGSTFVNGTDSAFANITQEGGNHTIIGKVAKFTLAGGSFTN</sequence>